<dbReference type="InterPro" id="IPR025668">
    <property type="entry name" value="Tnp_DDE_dom"/>
</dbReference>
<dbReference type="Pfam" id="PF13701">
    <property type="entry name" value="DDE_Tnp_1_4"/>
    <property type="match status" value="1"/>
</dbReference>
<protein>
    <recommendedName>
        <fullName evidence="1">Transposase DDE domain-containing protein</fullName>
    </recommendedName>
</protein>
<dbReference type="AlphaFoldDB" id="A0A5C4TIR0"/>
<name>A0A5C4TIR0_FRUSA</name>
<evidence type="ECO:0000313" key="2">
    <source>
        <dbReference type="EMBL" id="TNK90448.1"/>
    </source>
</evidence>
<organism evidence="2 3">
    <name type="scientific">Fructilactobacillus sanfranciscensis</name>
    <name type="common">Lactobacillus sanfranciscensis</name>
    <dbReference type="NCBI Taxonomy" id="1625"/>
    <lineage>
        <taxon>Bacteria</taxon>
        <taxon>Bacillati</taxon>
        <taxon>Bacillota</taxon>
        <taxon>Bacilli</taxon>
        <taxon>Lactobacillales</taxon>
        <taxon>Lactobacillaceae</taxon>
        <taxon>Fructilactobacillus</taxon>
    </lineage>
</organism>
<dbReference type="EMBL" id="QFCR01000009">
    <property type="protein sequence ID" value="TNK90448.1"/>
    <property type="molecule type" value="Genomic_DNA"/>
</dbReference>
<evidence type="ECO:0000259" key="1">
    <source>
        <dbReference type="Pfam" id="PF13701"/>
    </source>
</evidence>
<proteinExistence type="predicted"/>
<comment type="caution">
    <text evidence="2">The sequence shown here is derived from an EMBL/GenBank/DDBJ whole genome shotgun (WGS) entry which is preliminary data.</text>
</comment>
<sequence length="144" mass="16472">MMNMAVHSSSSNLSLPQKDIVRVYRKRAAIEDIIRELKGGFAFGKTDSSSFFANKARMWISVIASNLMRLMKSIALDDQQQSWTINTFRDRLLKIGGRVTKHARKVILTLDSRHPRTIRWSVLASLGTTKCFVAIKQRSRFSKK</sequence>
<evidence type="ECO:0000313" key="3">
    <source>
        <dbReference type="Proteomes" id="UP000313312"/>
    </source>
</evidence>
<accession>A0A5C4TIR0</accession>
<dbReference type="RefSeq" id="WP_139571115.1">
    <property type="nucleotide sequence ID" value="NZ_QFCR01000009.1"/>
</dbReference>
<dbReference type="Proteomes" id="UP000313312">
    <property type="component" value="Unassembled WGS sequence"/>
</dbReference>
<reference evidence="2 3" key="1">
    <citation type="submission" date="2018-05" db="EMBL/GenBank/DDBJ databases">
        <title>Lactobacillus sanfranciscensis Ah4 draft denome sequence.</title>
        <authorList>
            <person name="Zhang G."/>
        </authorList>
    </citation>
    <scope>NUCLEOTIDE SEQUENCE [LARGE SCALE GENOMIC DNA]</scope>
    <source>
        <strain evidence="2 3">Ah4</strain>
    </source>
</reference>
<dbReference type="SUPFAM" id="SSF53098">
    <property type="entry name" value="Ribonuclease H-like"/>
    <property type="match status" value="1"/>
</dbReference>
<feature type="domain" description="Transposase DDE" evidence="1">
    <location>
        <begin position="12"/>
        <end position="117"/>
    </location>
</feature>
<dbReference type="InterPro" id="IPR012337">
    <property type="entry name" value="RNaseH-like_sf"/>
</dbReference>
<gene>
    <name evidence="2" type="ORF">DID87_03845</name>
</gene>